<reference evidence="2 3" key="1">
    <citation type="journal article" date="2019" name="Nat. Ecol. Evol.">
        <title>Megaphylogeny resolves global patterns of mushroom evolution.</title>
        <authorList>
            <person name="Varga T."/>
            <person name="Krizsan K."/>
            <person name="Foldi C."/>
            <person name="Dima B."/>
            <person name="Sanchez-Garcia M."/>
            <person name="Sanchez-Ramirez S."/>
            <person name="Szollosi G.J."/>
            <person name="Szarkandi J.G."/>
            <person name="Papp V."/>
            <person name="Albert L."/>
            <person name="Andreopoulos W."/>
            <person name="Angelini C."/>
            <person name="Antonin V."/>
            <person name="Barry K.W."/>
            <person name="Bougher N.L."/>
            <person name="Buchanan P."/>
            <person name="Buyck B."/>
            <person name="Bense V."/>
            <person name="Catcheside P."/>
            <person name="Chovatia M."/>
            <person name="Cooper J."/>
            <person name="Damon W."/>
            <person name="Desjardin D."/>
            <person name="Finy P."/>
            <person name="Geml J."/>
            <person name="Haridas S."/>
            <person name="Hughes K."/>
            <person name="Justo A."/>
            <person name="Karasinski D."/>
            <person name="Kautmanova I."/>
            <person name="Kiss B."/>
            <person name="Kocsube S."/>
            <person name="Kotiranta H."/>
            <person name="LaButti K.M."/>
            <person name="Lechner B.E."/>
            <person name="Liimatainen K."/>
            <person name="Lipzen A."/>
            <person name="Lukacs Z."/>
            <person name="Mihaltcheva S."/>
            <person name="Morgado L.N."/>
            <person name="Niskanen T."/>
            <person name="Noordeloos M.E."/>
            <person name="Ohm R.A."/>
            <person name="Ortiz-Santana B."/>
            <person name="Ovrebo C."/>
            <person name="Racz N."/>
            <person name="Riley R."/>
            <person name="Savchenko A."/>
            <person name="Shiryaev A."/>
            <person name="Soop K."/>
            <person name="Spirin V."/>
            <person name="Szebenyi C."/>
            <person name="Tomsovsky M."/>
            <person name="Tulloss R.E."/>
            <person name="Uehling J."/>
            <person name="Grigoriev I.V."/>
            <person name="Vagvolgyi C."/>
            <person name="Papp T."/>
            <person name="Martin F.M."/>
            <person name="Miettinen O."/>
            <person name="Hibbett D.S."/>
            <person name="Nagy L.G."/>
        </authorList>
    </citation>
    <scope>NUCLEOTIDE SEQUENCE [LARGE SCALE GENOMIC DNA]</scope>
    <source>
        <strain evidence="2 3">CBS 309.79</strain>
    </source>
</reference>
<evidence type="ECO:0000256" key="1">
    <source>
        <dbReference type="SAM" id="Phobius"/>
    </source>
</evidence>
<dbReference type="EMBL" id="ML178817">
    <property type="protein sequence ID" value="TFL05300.1"/>
    <property type="molecule type" value="Genomic_DNA"/>
</dbReference>
<keyword evidence="3" id="KW-1185">Reference proteome</keyword>
<proteinExistence type="predicted"/>
<keyword evidence="1" id="KW-0812">Transmembrane</keyword>
<dbReference type="AlphaFoldDB" id="A0A5C3QWZ3"/>
<organism evidence="2 3">
    <name type="scientific">Pterulicium gracile</name>
    <dbReference type="NCBI Taxonomy" id="1884261"/>
    <lineage>
        <taxon>Eukaryota</taxon>
        <taxon>Fungi</taxon>
        <taxon>Dikarya</taxon>
        <taxon>Basidiomycota</taxon>
        <taxon>Agaricomycotina</taxon>
        <taxon>Agaricomycetes</taxon>
        <taxon>Agaricomycetidae</taxon>
        <taxon>Agaricales</taxon>
        <taxon>Pleurotineae</taxon>
        <taxon>Pterulaceae</taxon>
        <taxon>Pterulicium</taxon>
    </lineage>
</organism>
<feature type="transmembrane region" description="Helical" evidence="1">
    <location>
        <begin position="52"/>
        <end position="72"/>
    </location>
</feature>
<protein>
    <submittedName>
        <fullName evidence="2">Uncharacterized protein</fullName>
    </submittedName>
</protein>
<keyword evidence="1" id="KW-0472">Membrane</keyword>
<keyword evidence="1" id="KW-1133">Transmembrane helix</keyword>
<name>A0A5C3QWZ3_9AGAR</name>
<gene>
    <name evidence="2" type="ORF">BDV98DRAFT_291422</name>
</gene>
<accession>A0A5C3QWZ3</accession>
<evidence type="ECO:0000313" key="2">
    <source>
        <dbReference type="EMBL" id="TFL05300.1"/>
    </source>
</evidence>
<sequence length="86" mass="9090">MGGAARWGRGGGREHVFGCEVKRRSAKLSDWVVSQVCSVWTNTRSRPSKPRLVTVLVIGAAWIVIYGVGALGGSDSKDCVDSTGAL</sequence>
<dbReference type="Proteomes" id="UP000305067">
    <property type="component" value="Unassembled WGS sequence"/>
</dbReference>
<evidence type="ECO:0000313" key="3">
    <source>
        <dbReference type="Proteomes" id="UP000305067"/>
    </source>
</evidence>